<evidence type="ECO:0000256" key="1">
    <source>
        <dbReference type="ARBA" id="ARBA00004162"/>
    </source>
</evidence>
<keyword evidence="11" id="KW-0677">Repeat</keyword>
<dbReference type="Pfam" id="PF08263">
    <property type="entry name" value="LRRNT_2"/>
    <property type="match status" value="1"/>
</dbReference>
<dbReference type="FunFam" id="3.80.10.10:FF:000627">
    <property type="entry name" value="Probable leucine-rich repeat receptor-like protein kinase At2g33170"/>
    <property type="match status" value="1"/>
</dbReference>
<dbReference type="GO" id="GO:0005886">
    <property type="term" value="C:plasma membrane"/>
    <property type="evidence" value="ECO:0007669"/>
    <property type="project" value="UniProtKB-SubCell"/>
</dbReference>
<keyword evidence="15 22" id="KW-1133">Transmembrane helix</keyword>
<keyword evidence="4" id="KW-1003">Cell membrane</keyword>
<dbReference type="InterPro" id="IPR003591">
    <property type="entry name" value="Leu-rich_rpt_typical-subtyp"/>
</dbReference>
<sequence>MENMIMSFTFLAMWLMQCFLAALAMSQPNFTTDQYALLEFKAHITSDPHNILSFNWSSATLVCNWVGVSCSALHHRVTTLNLPNMNLTGSLPPNVGNLSFLVSLNLSGNNFHGHLPLELGKLQHLRLMDLSDNFLDGSIPNEIWLLSKLEIFRVGNNQLTGTISRNIGNLTKLRIIYLGFTKMSGEIPQEIGSLHNLEKLSIGNACLSGLIPPNIFNISSLRWIYLYTNNLSGTLPIDLCYHLPNLEELYLNENQLIGSIPSSIGRCKKLQLLVLEANRFTGYIPRSIGNSSAFVEIYLSYNDLEGEIPKEVGKLPLRVLEIGFNFLSGSIPPTIFNISTLEEIYLARNNLSGHLPLTVGLGLPKLTNLNLFENKISGIFPSCISNSSQLTVLDISNNSFSGPFPNSLGNLRSLKKLRLLGNMFSKLSTSERSFLSSFINCRFLTSLGISSDSLNGVLPRSIGNLSRSLQYFYIINSKFYGNIPIEIGNLSNLITLSLYGNDLTGPIPATIGRLQQLQGLFLDGNRLQGTIPNDLCHLQRLDQLELESNQLNGSMPECLANLTSLRYLDLSSNNLCSTIPSTFWSLKYILEVYLSSNSFSGSLPLDFGNLKVLIKVDLSRNQLSSNLPSTIGDLKDLTYLSITENALEGNIPQSFGGLVSLEFLDLSNNILSGVIPKSLEGLSYLNFFNASFNRLEGEIPSGGSFRNFTAQSFMGNAALCGLLRFQVPQCKSHEKSINVLQLVVPLVATTILILSLVVIIIFKRRHKSKAKSMDEEILPCLAKWKRISYHELQHATDKFNERNILGTGSFGSVYNGTLPGGMNIAIKVFNLQVEGVLESFDTECEVLCNFHHRNLVKIISSCSNENFKALVLEFMPNGTLEKWLYSNRCCLNVLQRLNVMIDVASALEYLHHGNSVPIIHCDLKPSNVLLDEDLVAHVGDFGLAKLLGEKESMMQTMQIATIGYMAPEYGSLGMVSTKGDVYSYGILVMETFTRRKPTDKMFIGEMSLKAWVNESLSHSITEVVDGNLMEEDEHFIAKANCVSSVLEIALNCCAEAPKVRRNMMDVVAMLKRIKNQYLNDIGN</sequence>
<dbReference type="EC" id="2.7.11.1" evidence="3"/>
<evidence type="ECO:0000256" key="15">
    <source>
        <dbReference type="ARBA" id="ARBA00022989"/>
    </source>
</evidence>
<evidence type="ECO:0000313" key="26">
    <source>
        <dbReference type="Proteomes" id="UP001054252"/>
    </source>
</evidence>
<dbReference type="InterPro" id="IPR013210">
    <property type="entry name" value="LRR_N_plant-typ"/>
</dbReference>
<evidence type="ECO:0000256" key="5">
    <source>
        <dbReference type="ARBA" id="ARBA00022527"/>
    </source>
</evidence>
<evidence type="ECO:0000256" key="9">
    <source>
        <dbReference type="ARBA" id="ARBA00022692"/>
    </source>
</evidence>
<evidence type="ECO:0000256" key="10">
    <source>
        <dbReference type="ARBA" id="ARBA00022729"/>
    </source>
</evidence>
<dbReference type="PROSITE" id="PS00107">
    <property type="entry name" value="PROTEIN_KINASE_ATP"/>
    <property type="match status" value="1"/>
</dbReference>
<keyword evidence="18" id="KW-0325">Glycoprotein</keyword>
<dbReference type="FunFam" id="3.80.10.10:FF:000095">
    <property type="entry name" value="LRR receptor-like serine/threonine-protein kinase GSO1"/>
    <property type="match status" value="2"/>
</dbReference>
<evidence type="ECO:0000256" key="18">
    <source>
        <dbReference type="ARBA" id="ARBA00023180"/>
    </source>
</evidence>
<dbReference type="InterPro" id="IPR001245">
    <property type="entry name" value="Ser-Thr/Tyr_kinase_cat_dom"/>
</dbReference>
<keyword evidence="16 22" id="KW-0472">Membrane</keyword>
<dbReference type="Gene3D" id="3.30.200.20">
    <property type="entry name" value="Phosphorylase Kinase, domain 1"/>
    <property type="match status" value="1"/>
</dbReference>
<evidence type="ECO:0000259" key="24">
    <source>
        <dbReference type="PROSITE" id="PS50011"/>
    </source>
</evidence>
<evidence type="ECO:0000313" key="25">
    <source>
        <dbReference type="EMBL" id="GKU94286.1"/>
    </source>
</evidence>
<gene>
    <name evidence="25" type="ORF">SLEP1_g7805</name>
</gene>
<dbReference type="InterPro" id="IPR055414">
    <property type="entry name" value="LRR_R13L4/SHOC2-like"/>
</dbReference>
<dbReference type="PANTHER" id="PTHR27008">
    <property type="entry name" value="OS04G0122200 PROTEIN"/>
    <property type="match status" value="1"/>
</dbReference>
<dbReference type="AlphaFoldDB" id="A0AAV5I455"/>
<dbReference type="FunFam" id="1.10.510.10:FF:000358">
    <property type="entry name" value="Putative leucine-rich repeat receptor-like serine/threonine-protein kinase"/>
    <property type="match status" value="1"/>
</dbReference>
<evidence type="ECO:0000256" key="16">
    <source>
        <dbReference type="ARBA" id="ARBA00023136"/>
    </source>
</evidence>
<keyword evidence="13" id="KW-0418">Kinase</keyword>
<keyword evidence="12 21" id="KW-0547">Nucleotide-binding</keyword>
<dbReference type="InterPro" id="IPR017441">
    <property type="entry name" value="Protein_kinase_ATP_BS"/>
</dbReference>
<dbReference type="EMBL" id="BPVZ01000008">
    <property type="protein sequence ID" value="GKU94286.1"/>
    <property type="molecule type" value="Genomic_DNA"/>
</dbReference>
<dbReference type="Pfam" id="PF23598">
    <property type="entry name" value="LRR_14"/>
    <property type="match status" value="2"/>
</dbReference>
<evidence type="ECO:0000256" key="4">
    <source>
        <dbReference type="ARBA" id="ARBA00022475"/>
    </source>
</evidence>
<keyword evidence="5" id="KW-0723">Serine/threonine-protein kinase</keyword>
<dbReference type="SMART" id="SM00220">
    <property type="entry name" value="S_TKc"/>
    <property type="match status" value="1"/>
</dbReference>
<keyword evidence="7" id="KW-0433">Leucine-rich repeat</keyword>
<evidence type="ECO:0000256" key="21">
    <source>
        <dbReference type="PROSITE-ProRule" id="PRU10141"/>
    </source>
</evidence>
<dbReference type="InterPro" id="IPR011009">
    <property type="entry name" value="Kinase-like_dom_sf"/>
</dbReference>
<evidence type="ECO:0000256" key="13">
    <source>
        <dbReference type="ARBA" id="ARBA00022777"/>
    </source>
</evidence>
<protein>
    <recommendedName>
        <fullName evidence="3">non-specific serine/threonine protein kinase</fullName>
        <ecNumber evidence="3">2.7.11.1</ecNumber>
    </recommendedName>
</protein>
<dbReference type="PROSITE" id="PS00108">
    <property type="entry name" value="PROTEIN_KINASE_ST"/>
    <property type="match status" value="1"/>
</dbReference>
<keyword evidence="8" id="KW-0808">Transferase</keyword>
<feature type="domain" description="Protein kinase" evidence="24">
    <location>
        <begin position="799"/>
        <end position="1078"/>
    </location>
</feature>
<dbReference type="GO" id="GO:0004674">
    <property type="term" value="F:protein serine/threonine kinase activity"/>
    <property type="evidence" value="ECO:0007669"/>
    <property type="project" value="UniProtKB-KW"/>
</dbReference>
<name>A0AAV5I455_9ROSI</name>
<evidence type="ECO:0000256" key="20">
    <source>
        <dbReference type="ARBA" id="ARBA00048679"/>
    </source>
</evidence>
<feature type="chain" id="PRO_5043517756" description="non-specific serine/threonine protein kinase" evidence="23">
    <location>
        <begin position="25"/>
        <end position="1083"/>
    </location>
</feature>
<evidence type="ECO:0000256" key="23">
    <source>
        <dbReference type="SAM" id="SignalP"/>
    </source>
</evidence>
<dbReference type="SMART" id="SM00369">
    <property type="entry name" value="LRR_TYP"/>
    <property type="match status" value="11"/>
</dbReference>
<evidence type="ECO:0000256" key="7">
    <source>
        <dbReference type="ARBA" id="ARBA00022614"/>
    </source>
</evidence>
<keyword evidence="6" id="KW-0597">Phosphoprotein</keyword>
<comment type="caution">
    <text evidence="25">The sequence shown here is derived from an EMBL/GenBank/DDBJ whole genome shotgun (WGS) entry which is preliminary data.</text>
</comment>
<feature type="binding site" evidence="21">
    <location>
        <position position="827"/>
    </location>
    <ligand>
        <name>ATP</name>
        <dbReference type="ChEBI" id="CHEBI:30616"/>
    </ligand>
</feature>
<evidence type="ECO:0000256" key="2">
    <source>
        <dbReference type="ARBA" id="ARBA00008684"/>
    </source>
</evidence>
<accession>A0AAV5I455</accession>
<dbReference type="PROSITE" id="PS50011">
    <property type="entry name" value="PROTEIN_KINASE_DOM"/>
    <property type="match status" value="1"/>
</dbReference>
<dbReference type="InterPro" id="IPR051809">
    <property type="entry name" value="Plant_receptor-like_S/T_kinase"/>
</dbReference>
<keyword evidence="26" id="KW-1185">Reference proteome</keyword>
<dbReference type="PANTHER" id="PTHR27008:SF585">
    <property type="entry name" value="PROTEIN KINASE DOMAIN-CONTAINING PROTEIN"/>
    <property type="match status" value="1"/>
</dbReference>
<dbReference type="Proteomes" id="UP001054252">
    <property type="component" value="Unassembled WGS sequence"/>
</dbReference>
<dbReference type="InterPro" id="IPR000719">
    <property type="entry name" value="Prot_kinase_dom"/>
</dbReference>
<evidence type="ECO:0000256" key="8">
    <source>
        <dbReference type="ARBA" id="ARBA00022679"/>
    </source>
</evidence>
<dbReference type="SUPFAM" id="SSF52058">
    <property type="entry name" value="L domain-like"/>
    <property type="match status" value="3"/>
</dbReference>
<dbReference type="SUPFAM" id="SSF56112">
    <property type="entry name" value="Protein kinase-like (PK-like)"/>
    <property type="match status" value="1"/>
</dbReference>
<comment type="similarity">
    <text evidence="2">Belongs to the protein kinase superfamily. Ser/Thr protein kinase family.</text>
</comment>
<comment type="subcellular location">
    <subcellularLocation>
        <location evidence="1">Cell membrane</location>
        <topology evidence="1">Single-pass membrane protein</topology>
    </subcellularLocation>
</comment>
<dbReference type="Pfam" id="PF13855">
    <property type="entry name" value="LRR_8"/>
    <property type="match status" value="2"/>
</dbReference>
<evidence type="ECO:0000256" key="22">
    <source>
        <dbReference type="SAM" id="Phobius"/>
    </source>
</evidence>
<evidence type="ECO:0000256" key="11">
    <source>
        <dbReference type="ARBA" id="ARBA00022737"/>
    </source>
</evidence>
<keyword evidence="10 23" id="KW-0732">Signal</keyword>
<dbReference type="Pfam" id="PF00560">
    <property type="entry name" value="LRR_1"/>
    <property type="match status" value="2"/>
</dbReference>
<dbReference type="PROSITE" id="PS51450">
    <property type="entry name" value="LRR"/>
    <property type="match status" value="1"/>
</dbReference>
<evidence type="ECO:0000256" key="12">
    <source>
        <dbReference type="ARBA" id="ARBA00022741"/>
    </source>
</evidence>
<comment type="catalytic activity">
    <reaction evidence="20">
        <text>L-seryl-[protein] + ATP = O-phospho-L-seryl-[protein] + ADP + H(+)</text>
        <dbReference type="Rhea" id="RHEA:17989"/>
        <dbReference type="Rhea" id="RHEA-COMP:9863"/>
        <dbReference type="Rhea" id="RHEA-COMP:11604"/>
        <dbReference type="ChEBI" id="CHEBI:15378"/>
        <dbReference type="ChEBI" id="CHEBI:29999"/>
        <dbReference type="ChEBI" id="CHEBI:30616"/>
        <dbReference type="ChEBI" id="CHEBI:83421"/>
        <dbReference type="ChEBI" id="CHEBI:456216"/>
        <dbReference type="EC" id="2.7.11.1"/>
    </reaction>
</comment>
<feature type="signal peptide" evidence="23">
    <location>
        <begin position="1"/>
        <end position="24"/>
    </location>
</feature>
<keyword evidence="17" id="KW-0675">Receptor</keyword>
<dbReference type="GO" id="GO:0005524">
    <property type="term" value="F:ATP binding"/>
    <property type="evidence" value="ECO:0007669"/>
    <property type="project" value="UniProtKB-UniRule"/>
</dbReference>
<evidence type="ECO:0000256" key="17">
    <source>
        <dbReference type="ARBA" id="ARBA00023170"/>
    </source>
</evidence>
<evidence type="ECO:0000256" key="19">
    <source>
        <dbReference type="ARBA" id="ARBA00047899"/>
    </source>
</evidence>
<reference evidence="25 26" key="1">
    <citation type="journal article" date="2021" name="Commun. Biol.">
        <title>The genome of Shorea leprosula (Dipterocarpaceae) highlights the ecological relevance of drought in aseasonal tropical rainforests.</title>
        <authorList>
            <person name="Ng K.K.S."/>
            <person name="Kobayashi M.J."/>
            <person name="Fawcett J.A."/>
            <person name="Hatakeyama M."/>
            <person name="Paape T."/>
            <person name="Ng C.H."/>
            <person name="Ang C.C."/>
            <person name="Tnah L.H."/>
            <person name="Lee C.T."/>
            <person name="Nishiyama T."/>
            <person name="Sese J."/>
            <person name="O'Brien M.J."/>
            <person name="Copetti D."/>
            <person name="Mohd Noor M.I."/>
            <person name="Ong R.C."/>
            <person name="Putra M."/>
            <person name="Sireger I.Z."/>
            <person name="Indrioko S."/>
            <person name="Kosugi Y."/>
            <person name="Izuno A."/>
            <person name="Isagi Y."/>
            <person name="Lee S.L."/>
            <person name="Shimizu K.K."/>
        </authorList>
    </citation>
    <scope>NUCLEOTIDE SEQUENCE [LARGE SCALE GENOMIC DNA]</scope>
    <source>
        <strain evidence="25">214</strain>
    </source>
</reference>
<comment type="catalytic activity">
    <reaction evidence="19">
        <text>L-threonyl-[protein] + ATP = O-phospho-L-threonyl-[protein] + ADP + H(+)</text>
        <dbReference type="Rhea" id="RHEA:46608"/>
        <dbReference type="Rhea" id="RHEA-COMP:11060"/>
        <dbReference type="Rhea" id="RHEA-COMP:11605"/>
        <dbReference type="ChEBI" id="CHEBI:15378"/>
        <dbReference type="ChEBI" id="CHEBI:30013"/>
        <dbReference type="ChEBI" id="CHEBI:30616"/>
        <dbReference type="ChEBI" id="CHEBI:61977"/>
        <dbReference type="ChEBI" id="CHEBI:456216"/>
        <dbReference type="EC" id="2.7.11.1"/>
    </reaction>
</comment>
<keyword evidence="14 21" id="KW-0067">ATP-binding</keyword>
<keyword evidence="9 22" id="KW-0812">Transmembrane</keyword>
<dbReference type="Gene3D" id="1.10.510.10">
    <property type="entry name" value="Transferase(Phosphotransferase) domain 1"/>
    <property type="match status" value="1"/>
</dbReference>
<proteinExistence type="inferred from homology"/>
<evidence type="ECO:0000256" key="3">
    <source>
        <dbReference type="ARBA" id="ARBA00012513"/>
    </source>
</evidence>
<dbReference type="Pfam" id="PF07714">
    <property type="entry name" value="PK_Tyr_Ser-Thr"/>
    <property type="match status" value="1"/>
</dbReference>
<dbReference type="InterPro" id="IPR001611">
    <property type="entry name" value="Leu-rich_rpt"/>
</dbReference>
<organism evidence="25 26">
    <name type="scientific">Rubroshorea leprosula</name>
    <dbReference type="NCBI Taxonomy" id="152421"/>
    <lineage>
        <taxon>Eukaryota</taxon>
        <taxon>Viridiplantae</taxon>
        <taxon>Streptophyta</taxon>
        <taxon>Embryophyta</taxon>
        <taxon>Tracheophyta</taxon>
        <taxon>Spermatophyta</taxon>
        <taxon>Magnoliopsida</taxon>
        <taxon>eudicotyledons</taxon>
        <taxon>Gunneridae</taxon>
        <taxon>Pentapetalae</taxon>
        <taxon>rosids</taxon>
        <taxon>malvids</taxon>
        <taxon>Malvales</taxon>
        <taxon>Dipterocarpaceae</taxon>
        <taxon>Rubroshorea</taxon>
    </lineage>
</organism>
<feature type="transmembrane region" description="Helical" evidence="22">
    <location>
        <begin position="739"/>
        <end position="762"/>
    </location>
</feature>
<dbReference type="FunFam" id="3.30.200.20:FF:000661">
    <property type="entry name" value="Serine-threonine protein kinase plant-type"/>
    <property type="match status" value="1"/>
</dbReference>
<dbReference type="Gene3D" id="3.80.10.10">
    <property type="entry name" value="Ribonuclease Inhibitor"/>
    <property type="match status" value="5"/>
</dbReference>
<dbReference type="InterPro" id="IPR008271">
    <property type="entry name" value="Ser/Thr_kinase_AS"/>
</dbReference>
<evidence type="ECO:0000256" key="14">
    <source>
        <dbReference type="ARBA" id="ARBA00022840"/>
    </source>
</evidence>
<evidence type="ECO:0000256" key="6">
    <source>
        <dbReference type="ARBA" id="ARBA00022553"/>
    </source>
</evidence>
<dbReference type="InterPro" id="IPR032675">
    <property type="entry name" value="LRR_dom_sf"/>
</dbReference>